<evidence type="ECO:0000259" key="3">
    <source>
        <dbReference type="Pfam" id="PF00135"/>
    </source>
</evidence>
<dbReference type="PANTHER" id="PTHR11559">
    <property type="entry name" value="CARBOXYLESTERASE"/>
    <property type="match status" value="1"/>
</dbReference>
<evidence type="ECO:0000313" key="4">
    <source>
        <dbReference type="EMBL" id="SVA25838.1"/>
    </source>
</evidence>
<keyword evidence="2" id="KW-0378">Hydrolase</keyword>
<comment type="similarity">
    <text evidence="1">Belongs to the type-B carboxylesterase/lipase family.</text>
</comment>
<dbReference type="InterPro" id="IPR029058">
    <property type="entry name" value="AB_hydrolase_fold"/>
</dbReference>
<reference evidence="4" key="1">
    <citation type="submission" date="2018-05" db="EMBL/GenBank/DDBJ databases">
        <authorList>
            <person name="Lanie J.A."/>
            <person name="Ng W.-L."/>
            <person name="Kazmierczak K.M."/>
            <person name="Andrzejewski T.M."/>
            <person name="Davidsen T.M."/>
            <person name="Wayne K.J."/>
            <person name="Tettelin H."/>
            <person name="Glass J.I."/>
            <person name="Rusch D."/>
            <person name="Podicherti R."/>
            <person name="Tsui H.-C.T."/>
            <person name="Winkler M.E."/>
        </authorList>
    </citation>
    <scope>NUCLEOTIDE SEQUENCE</scope>
</reference>
<organism evidence="4">
    <name type="scientific">marine metagenome</name>
    <dbReference type="NCBI Taxonomy" id="408172"/>
    <lineage>
        <taxon>unclassified sequences</taxon>
        <taxon>metagenomes</taxon>
        <taxon>ecological metagenomes</taxon>
    </lineage>
</organism>
<accession>A0A381UDZ3</accession>
<dbReference type="InterPro" id="IPR002018">
    <property type="entry name" value="CarbesteraseB"/>
</dbReference>
<dbReference type="AlphaFoldDB" id="A0A381UDZ3"/>
<protein>
    <recommendedName>
        <fullName evidence="3">Carboxylesterase type B domain-containing protein</fullName>
    </recommendedName>
</protein>
<dbReference type="InterPro" id="IPR050309">
    <property type="entry name" value="Type-B_Carboxylest/Lipase"/>
</dbReference>
<dbReference type="EMBL" id="UINC01006158">
    <property type="protein sequence ID" value="SVA25838.1"/>
    <property type="molecule type" value="Genomic_DNA"/>
</dbReference>
<gene>
    <name evidence="4" type="ORF">METZ01_LOCUS78692</name>
</gene>
<sequence>MAAEVTISSGRLQGIDEQGVHAFKGVPYAAAPVGGLRLRPPVPSAAWDGVRDAGTYGLTAIQQSMPGIFGELGTPQSPAGDDCLNLNVWTPDPGAAGLPVLVWIHGGAFYAGSGVDDVYNGSAFARDGVVCVTINYRLGVQGFWHLGEHFAELSESGNIGLLDQIAALEWVQENIAAFGGDPARVTIAGESAGGMSVSSLMTMPAARGLFRRAIPQSGAGHNGLGVETASMIGGHMLDILGVAPGDLDALLRVPNEILLDTQVKLGDELQTTRDPARFGEAAASAMAFQPTYGTEALPQRPIDAIAAGAAADIDLMIGTTRDEALIFIVDLKDIFNEELVAMTVDAVFGMAGRDGSAVLDVYRSNRPDAEPHEIAAAIESDRMFVVPAIRMADAQAAYNPNTRLYRFDWQADVAWGAHHFIEVPFAFDQLDNPQARGFSGDDPPRSLSAATHAAWVGFVRDGDPNHEGLPEWPRYDAETRPTMLFNDTCSVENRPADDEVSLWEGVV</sequence>
<dbReference type="GO" id="GO:0016787">
    <property type="term" value="F:hydrolase activity"/>
    <property type="evidence" value="ECO:0007669"/>
    <property type="project" value="UniProtKB-KW"/>
</dbReference>
<dbReference type="SUPFAM" id="SSF53474">
    <property type="entry name" value="alpha/beta-Hydrolases"/>
    <property type="match status" value="1"/>
</dbReference>
<feature type="domain" description="Carboxylesterase type B" evidence="3">
    <location>
        <begin position="3"/>
        <end position="503"/>
    </location>
</feature>
<dbReference type="PROSITE" id="PS00122">
    <property type="entry name" value="CARBOXYLESTERASE_B_1"/>
    <property type="match status" value="1"/>
</dbReference>
<name>A0A381UDZ3_9ZZZZ</name>
<evidence type="ECO:0000256" key="2">
    <source>
        <dbReference type="ARBA" id="ARBA00022801"/>
    </source>
</evidence>
<dbReference type="Gene3D" id="3.40.50.1820">
    <property type="entry name" value="alpha/beta hydrolase"/>
    <property type="match status" value="1"/>
</dbReference>
<dbReference type="Pfam" id="PF00135">
    <property type="entry name" value="COesterase"/>
    <property type="match status" value="1"/>
</dbReference>
<dbReference type="InterPro" id="IPR019826">
    <property type="entry name" value="Carboxylesterase_B_AS"/>
</dbReference>
<evidence type="ECO:0000256" key="1">
    <source>
        <dbReference type="ARBA" id="ARBA00005964"/>
    </source>
</evidence>
<proteinExistence type="inferred from homology"/>